<keyword evidence="13" id="KW-1133">Transmembrane helix</keyword>
<feature type="compositionally biased region" description="Polar residues" evidence="12">
    <location>
        <begin position="282"/>
        <end position="293"/>
    </location>
</feature>
<dbReference type="SMART" id="SM00177">
    <property type="entry name" value="ARF"/>
    <property type="match status" value="1"/>
</dbReference>
<proteinExistence type="inferred from homology"/>
<evidence type="ECO:0000256" key="8">
    <source>
        <dbReference type="ARBA" id="ARBA00072405"/>
    </source>
</evidence>
<dbReference type="InterPro" id="IPR044612">
    <property type="entry name" value="ARL2/3"/>
</dbReference>
<evidence type="ECO:0000256" key="4">
    <source>
        <dbReference type="ARBA" id="ARBA00022741"/>
    </source>
</evidence>
<feature type="compositionally biased region" description="Basic residues" evidence="12">
    <location>
        <begin position="203"/>
        <end position="214"/>
    </location>
</feature>
<evidence type="ECO:0000256" key="14">
    <source>
        <dbReference type="SAM" id="SignalP"/>
    </source>
</evidence>
<keyword evidence="3" id="KW-0449">Lipoprotein</keyword>
<feature type="binding site" evidence="11">
    <location>
        <position position="268"/>
    </location>
    <ligand>
        <name>Mg(2+)</name>
        <dbReference type="ChEBI" id="CHEBI:18420"/>
    </ligand>
</feature>
<evidence type="ECO:0000256" key="7">
    <source>
        <dbReference type="ARBA" id="ARBA00061881"/>
    </source>
</evidence>
<protein>
    <recommendedName>
        <fullName evidence="8">ADP-ribosylation factor-like protein 14</fullName>
    </recommendedName>
    <alternativeName>
        <fullName evidence="9">ADP-ribosylation factor 7</fullName>
    </alternativeName>
</protein>
<comment type="function">
    <text evidence="6">GTPase that recruits MYO1E to MHC class II-containing vesicles via the effector protein ARL14EP and hence controls the movement of these vesicles along the actin cytoskeleton in dendritic cells.</text>
</comment>
<keyword evidence="16" id="KW-1185">Reference proteome</keyword>
<keyword evidence="4 10" id="KW-0547">Nucleotide-binding</keyword>
<keyword evidence="3" id="KW-0519">Myristate</keyword>
<evidence type="ECO:0000256" key="2">
    <source>
        <dbReference type="ARBA" id="ARBA00010290"/>
    </source>
</evidence>
<feature type="binding site" evidence="10">
    <location>
        <position position="334"/>
    </location>
    <ligand>
        <name>GTP</name>
        <dbReference type="ChEBI" id="CHEBI:37565"/>
    </ligand>
</feature>
<dbReference type="Proteomes" id="UP000316079">
    <property type="component" value="Unassembled WGS sequence"/>
</dbReference>
<evidence type="ECO:0000256" key="5">
    <source>
        <dbReference type="ARBA" id="ARBA00023134"/>
    </source>
</evidence>
<name>A0A553R8K3_9TELE</name>
<feature type="region of interest" description="Disordered" evidence="12">
    <location>
        <begin position="282"/>
        <end position="309"/>
    </location>
</feature>
<evidence type="ECO:0000256" key="11">
    <source>
        <dbReference type="PIRSR" id="PIRSR606689-2"/>
    </source>
</evidence>
<accession>A0A553R8K3</accession>
<feature type="transmembrane region" description="Helical" evidence="13">
    <location>
        <begin position="132"/>
        <end position="152"/>
    </location>
</feature>
<evidence type="ECO:0000256" key="10">
    <source>
        <dbReference type="PIRSR" id="PIRSR606689-1"/>
    </source>
</evidence>
<evidence type="ECO:0000313" key="16">
    <source>
        <dbReference type="Proteomes" id="UP000316079"/>
    </source>
</evidence>
<feature type="region of interest" description="Disordered" evidence="12">
    <location>
        <begin position="193"/>
        <end position="221"/>
    </location>
</feature>
<dbReference type="GO" id="GO:0003924">
    <property type="term" value="F:GTPase activity"/>
    <property type="evidence" value="ECO:0007669"/>
    <property type="project" value="InterPro"/>
</dbReference>
<evidence type="ECO:0000256" key="6">
    <source>
        <dbReference type="ARBA" id="ARBA00054077"/>
    </source>
</evidence>
<dbReference type="PRINTS" id="PR00449">
    <property type="entry name" value="RASTRNSFRMNG"/>
</dbReference>
<evidence type="ECO:0000256" key="13">
    <source>
        <dbReference type="SAM" id="Phobius"/>
    </source>
</evidence>
<evidence type="ECO:0000256" key="12">
    <source>
        <dbReference type="SAM" id="MobiDB-lite"/>
    </source>
</evidence>
<dbReference type="InterPro" id="IPR006689">
    <property type="entry name" value="Small_GTPase_ARF/SAR"/>
</dbReference>
<dbReference type="PANTHER" id="PTHR45697">
    <property type="entry name" value="ADP-RIBOSYLATION FACTOR-LIKE PROTEIN 2-RELATED"/>
    <property type="match status" value="1"/>
</dbReference>
<evidence type="ECO:0000256" key="9">
    <source>
        <dbReference type="ARBA" id="ARBA00077764"/>
    </source>
</evidence>
<dbReference type="Gene3D" id="3.40.50.300">
    <property type="entry name" value="P-loop containing nucleotide triphosphate hydrolases"/>
    <property type="match status" value="1"/>
</dbReference>
<feature type="chain" id="PRO_5021728117" description="ADP-ribosylation factor-like protein 14" evidence="14">
    <location>
        <begin position="39"/>
        <end position="446"/>
    </location>
</feature>
<dbReference type="FunFam" id="3.40.50.300:FF:000412">
    <property type="entry name" value="ADP-ribosylation factor 1"/>
    <property type="match status" value="1"/>
</dbReference>
<comment type="caution">
    <text evidence="15">The sequence shown here is derived from an EMBL/GenBank/DDBJ whole genome shotgun (WGS) entry which is preliminary data.</text>
</comment>
<evidence type="ECO:0000313" key="15">
    <source>
        <dbReference type="EMBL" id="TRY98496.1"/>
    </source>
</evidence>
<dbReference type="GO" id="GO:0030010">
    <property type="term" value="P:establishment of cell polarity"/>
    <property type="evidence" value="ECO:0007669"/>
    <property type="project" value="UniProtKB-ARBA"/>
</dbReference>
<gene>
    <name evidence="15" type="ORF">DNTS_014634</name>
</gene>
<feature type="signal peptide" evidence="14">
    <location>
        <begin position="1"/>
        <end position="38"/>
    </location>
</feature>
<organism evidence="15 16">
    <name type="scientific">Danionella cerebrum</name>
    <dbReference type="NCBI Taxonomy" id="2873325"/>
    <lineage>
        <taxon>Eukaryota</taxon>
        <taxon>Metazoa</taxon>
        <taxon>Chordata</taxon>
        <taxon>Craniata</taxon>
        <taxon>Vertebrata</taxon>
        <taxon>Euteleostomi</taxon>
        <taxon>Actinopterygii</taxon>
        <taxon>Neopterygii</taxon>
        <taxon>Teleostei</taxon>
        <taxon>Ostariophysi</taxon>
        <taxon>Cypriniformes</taxon>
        <taxon>Danionidae</taxon>
        <taxon>Danioninae</taxon>
        <taxon>Danionella</taxon>
    </lineage>
</organism>
<dbReference type="InterPro" id="IPR005225">
    <property type="entry name" value="Small_GTP-bd"/>
</dbReference>
<keyword evidence="11" id="KW-0479">Metal-binding</keyword>
<dbReference type="InterPro" id="IPR027417">
    <property type="entry name" value="P-loop_NTPase"/>
</dbReference>
<dbReference type="STRING" id="623744.A0A553R8K3"/>
<dbReference type="Pfam" id="PF00025">
    <property type="entry name" value="Arf"/>
    <property type="match status" value="2"/>
</dbReference>
<reference evidence="15 16" key="1">
    <citation type="journal article" date="2019" name="Sci. Data">
        <title>Hybrid genome assembly and annotation of Danionella translucida.</title>
        <authorList>
            <person name="Kadobianskyi M."/>
            <person name="Schulze L."/>
            <person name="Schuelke M."/>
            <person name="Judkewitz B."/>
        </authorList>
    </citation>
    <scope>NUCLEOTIDE SEQUENCE [LARGE SCALE GENOMIC DNA]</scope>
    <source>
        <strain evidence="15 16">Bolton</strain>
    </source>
</reference>
<keyword evidence="5 10" id="KW-0342">GTP-binding</keyword>
<keyword evidence="13" id="KW-0812">Transmembrane</keyword>
<dbReference type="EMBL" id="SRMA01025159">
    <property type="protein sequence ID" value="TRY98496.1"/>
    <property type="molecule type" value="Genomic_DNA"/>
</dbReference>
<evidence type="ECO:0000256" key="1">
    <source>
        <dbReference type="ARBA" id="ARBA00004300"/>
    </source>
</evidence>
<feature type="binding site" evidence="10">
    <location>
        <begin position="390"/>
        <end position="393"/>
    </location>
    <ligand>
        <name>GTP</name>
        <dbReference type="ChEBI" id="CHEBI:37565"/>
    </ligand>
</feature>
<dbReference type="GO" id="GO:0046872">
    <property type="term" value="F:metal ion binding"/>
    <property type="evidence" value="ECO:0007669"/>
    <property type="project" value="UniProtKB-KW"/>
</dbReference>
<comment type="subcellular location">
    <subcellularLocation>
        <location evidence="1">Cytoplasm</location>
        <location evidence="1">Cytoskeleton</location>
        <location evidence="1">Microtubule organizing center</location>
        <location evidence="1">Centrosome</location>
    </subcellularLocation>
</comment>
<dbReference type="SMART" id="SM00178">
    <property type="entry name" value="SAR"/>
    <property type="match status" value="1"/>
</dbReference>
<evidence type="ECO:0000256" key="3">
    <source>
        <dbReference type="ARBA" id="ARBA00022707"/>
    </source>
</evidence>
<dbReference type="NCBIfam" id="TIGR00231">
    <property type="entry name" value="small_GTP"/>
    <property type="match status" value="1"/>
</dbReference>
<keyword evidence="11" id="KW-0460">Magnesium</keyword>
<sequence>MNRALCPTNALGRSSATGGGTMRVLCAALLVSVCLCSGSLDVCTLKQCLSCDSTPPASCPACLSTYQNCSEDLPQNCTLRGDDVSVNCTSNAPEPSIIIWRRNMEVQAGENKSTLFIPTLLHNISIQSGNNLVVLLISVCIAALLLMVFAIAMKISLRRGQETGQEDAVSGGHPEHQLHQLHQPLISDGISPAGHAPSACARERRRAGSRRLHSQSHQEHVKLLEERRAEGTMGEAPKGLLSVMQKLKGSSEVELRLLLLGLDNAGKTTLIKSLASEDISTITPTQVTPNQTDPEPHTQLPAPGLPRSNPEPGGFNIKTVASHGMKLNVWDIGGQRKIRPFWKKYLENTDLLVYVIDSTDKKRFEETGLELSELLDEPSLSGVPVLIFANKQDLSSASAASEMAEGLNLHTYRDRVWQIQACSALTGEGVQDGMNWICSNLVNRKK</sequence>
<keyword evidence="13" id="KW-0472">Membrane</keyword>
<dbReference type="PROSITE" id="PS51417">
    <property type="entry name" value="ARF"/>
    <property type="match status" value="1"/>
</dbReference>
<keyword evidence="14" id="KW-0732">Signal</keyword>
<feature type="binding site" evidence="10">
    <location>
        <begin position="261"/>
        <end position="268"/>
    </location>
    <ligand>
        <name>GTP</name>
        <dbReference type="ChEBI" id="CHEBI:37565"/>
    </ligand>
</feature>
<dbReference type="GO" id="GO:0005525">
    <property type="term" value="F:GTP binding"/>
    <property type="evidence" value="ECO:0007669"/>
    <property type="project" value="UniProtKB-KW"/>
</dbReference>
<comment type="subunit">
    <text evidence="7">Interacts with ARL14EP.</text>
</comment>
<comment type="similarity">
    <text evidence="2">Belongs to the small GTPase superfamily. Arf family.</text>
</comment>
<dbReference type="GO" id="GO:0005813">
    <property type="term" value="C:centrosome"/>
    <property type="evidence" value="ECO:0007669"/>
    <property type="project" value="UniProtKB-SubCell"/>
</dbReference>
<dbReference type="OrthoDB" id="2011769at2759"/>
<dbReference type="SUPFAM" id="SSF52540">
    <property type="entry name" value="P-loop containing nucleoside triphosphate hydrolases"/>
    <property type="match status" value="1"/>
</dbReference>
<dbReference type="AlphaFoldDB" id="A0A553R8K3"/>